<reference evidence="9" key="2">
    <citation type="submission" date="2020-11" db="EMBL/GenBank/DDBJ databases">
        <authorList>
            <person name="McCartney M.A."/>
            <person name="Auch B."/>
            <person name="Kono T."/>
            <person name="Mallez S."/>
            <person name="Becker A."/>
            <person name="Gohl D.M."/>
            <person name="Silverstein K.A.T."/>
            <person name="Koren S."/>
            <person name="Bechman K.B."/>
            <person name="Herman A."/>
            <person name="Abrahante J.E."/>
            <person name="Garbe J."/>
        </authorList>
    </citation>
    <scope>NUCLEOTIDE SEQUENCE</scope>
    <source>
        <strain evidence="9">Duluth1</strain>
        <tissue evidence="9">Whole animal</tissue>
    </source>
</reference>
<dbReference type="InterPro" id="IPR000742">
    <property type="entry name" value="EGF"/>
</dbReference>
<evidence type="ECO:0008006" key="11">
    <source>
        <dbReference type="Google" id="ProtNLM"/>
    </source>
</evidence>
<dbReference type="PROSITE" id="PS50026">
    <property type="entry name" value="EGF_3"/>
    <property type="match status" value="2"/>
</dbReference>
<feature type="disulfide bond" evidence="6">
    <location>
        <begin position="237"/>
        <end position="246"/>
    </location>
</feature>
<dbReference type="Gene3D" id="2.10.25.10">
    <property type="entry name" value="Laminin"/>
    <property type="match status" value="2"/>
</dbReference>
<feature type="domain" description="EGF-like" evidence="8">
    <location>
        <begin position="249"/>
        <end position="285"/>
    </location>
</feature>
<dbReference type="Pfam" id="PF00008">
    <property type="entry name" value="EGF"/>
    <property type="match status" value="1"/>
</dbReference>
<dbReference type="FunFam" id="2.10.25.10:FF:000327">
    <property type="entry name" value="neurogenic locus notch homolog protein 4"/>
    <property type="match status" value="1"/>
</dbReference>
<sequence length="942" mass="107826">MEPKNTGILTPIPEKPVGVVANLTVWVYTLSYSGILRDRNSRAFLDLANPFCEDIGRIILESYLRDRYVSCEVFGFGAMPDVAIAHVRFAGDSTKELELYLARLIMDRARNVTVEGRRPKMLGTLLITPADGDGKITVLPISVNPTIMSTPTTPSGSAPYIDMMLYAYNLTYQPALGDRRTVLYQDYAQRFCKDTLTSAWNSASFCEIDVNECLTGLSRCENGGTCVNEIGGYKCLCPPGFTGPFCSADINECSLNPCLNGATCINNLASFVCVCLPDYTGRLCEIGIFTASKLSFPTLNLTYTPDLASNKSLKFQRISSLFCKDINQLMATHRSRFPDYQDCVINSFKDNPTRMEWELKFKGKVPAGTEENAKTLIMESFQRQIYGDYLGILIGDILFYLDDYKSTKIRLDKPLLNFTSLPAFQNNRSLEYQTAEELLCADVDRIIKNHPDKFQNYVDCKLNGTEPRVNYEITFEGEKNPAQLLEEYNNILLKELPKERYDRWLGYRLGDLLIYYQNFTDFTEVPLKFRVLNLTWTEDLASSNSPKFRLHAERFCMDINRLLRARPDLFTQYDKCKVVQFGKSPVSVEILLEFMGRVSILAMQQLAATVIFEDTPRYRHNQVVGHLIGDLLVYYADLLLYHYNIPFDAWLYNSTQKMYGYPWRDEEQLWDSSSPKFKEIEAAFFNEMDRVFKAAPIAVNPNKERYYRCFIDNFQRNFDPEAPVSFTYSLVFNGTESLIKQEIDDMITANIEVYDIGTSKWFLIGQQWLITIQYAHALNPVFQSEMFTGNMCNVVYFAFKLDGQYKNRAELEYLSCGVKRFYTEPARGTQHVDFILTFRGDKANDPALRNKIIDIIIENAHREAINNRIALVVGPLFVAEDFDFDTGGKFDRGSTTSPLASHRRIQWQGPLNSTTCHHSITSCENYCNGYSYLIELAFLKFQ</sequence>
<dbReference type="GO" id="GO:0007219">
    <property type="term" value="P:Notch signaling pathway"/>
    <property type="evidence" value="ECO:0007669"/>
    <property type="project" value="TreeGrafter"/>
</dbReference>
<dbReference type="SMART" id="SM00179">
    <property type="entry name" value="EGF_CA"/>
    <property type="match status" value="2"/>
</dbReference>
<protein>
    <recommendedName>
        <fullName evidence="11">EGF-like domain-containing protein</fullName>
    </recommendedName>
</protein>
<keyword evidence="1 6" id="KW-0245">EGF-like domain</keyword>
<dbReference type="Proteomes" id="UP000828390">
    <property type="component" value="Unassembled WGS sequence"/>
</dbReference>
<evidence type="ECO:0000256" key="3">
    <source>
        <dbReference type="ARBA" id="ARBA00022737"/>
    </source>
</evidence>
<dbReference type="AlphaFoldDB" id="A0A9D4F625"/>
<name>A0A9D4F625_DREPO</name>
<evidence type="ECO:0000313" key="10">
    <source>
        <dbReference type="Proteomes" id="UP000828390"/>
    </source>
</evidence>
<evidence type="ECO:0000256" key="6">
    <source>
        <dbReference type="PROSITE-ProRule" id="PRU00076"/>
    </source>
</evidence>
<keyword evidence="5" id="KW-0325">Glycoprotein</keyword>
<dbReference type="CDD" id="cd00054">
    <property type="entry name" value="EGF_CA"/>
    <property type="match status" value="2"/>
</dbReference>
<keyword evidence="4 6" id="KW-1015">Disulfide bond</keyword>
<dbReference type="InterPro" id="IPR018097">
    <property type="entry name" value="EGF_Ca-bd_CS"/>
</dbReference>
<dbReference type="Pfam" id="PF07645">
    <property type="entry name" value="EGF_CA"/>
    <property type="match status" value="1"/>
</dbReference>
<dbReference type="PANTHER" id="PTHR12916:SF10">
    <property type="entry name" value="NEUROGENIC LOCUS NOTCH HOMOLOG PROTEIN 2 PRECURSOR"/>
    <property type="match status" value="1"/>
</dbReference>
<comment type="caution">
    <text evidence="9">The sequence shown here is derived from an EMBL/GenBank/DDBJ whole genome shotgun (WGS) entry which is preliminary data.</text>
</comment>
<gene>
    <name evidence="9" type="ORF">DPMN_168702</name>
</gene>
<dbReference type="FunFam" id="2.10.25.10:FF:000125">
    <property type="entry name" value="Neurogenic locus notch protein-like"/>
    <property type="match status" value="1"/>
</dbReference>
<dbReference type="PROSITE" id="PS50024">
    <property type="entry name" value="SEA"/>
    <property type="match status" value="1"/>
</dbReference>
<dbReference type="PANTHER" id="PTHR12916">
    <property type="entry name" value="CYTOCHROME C OXIDASE POLYPEPTIDE VIC-2"/>
    <property type="match status" value="1"/>
</dbReference>
<dbReference type="SMART" id="SM00181">
    <property type="entry name" value="EGF"/>
    <property type="match status" value="2"/>
</dbReference>
<dbReference type="PROSITE" id="PS00022">
    <property type="entry name" value="EGF_1"/>
    <property type="match status" value="2"/>
</dbReference>
<dbReference type="Gene3D" id="3.30.70.960">
    <property type="entry name" value="SEA domain"/>
    <property type="match status" value="1"/>
</dbReference>
<dbReference type="SUPFAM" id="SSF57196">
    <property type="entry name" value="EGF/Laminin"/>
    <property type="match status" value="2"/>
</dbReference>
<dbReference type="InterPro" id="IPR049883">
    <property type="entry name" value="NOTCH1_EGF-like"/>
</dbReference>
<keyword evidence="10" id="KW-1185">Reference proteome</keyword>
<feature type="disulfide bond" evidence="6">
    <location>
        <begin position="275"/>
        <end position="284"/>
    </location>
</feature>
<feature type="domain" description="SEA" evidence="7">
    <location>
        <begin position="286"/>
        <end position="414"/>
    </location>
</feature>
<dbReference type="InterPro" id="IPR001881">
    <property type="entry name" value="EGF-like_Ca-bd_dom"/>
</dbReference>
<comment type="caution">
    <text evidence="6">Lacks conserved residue(s) required for the propagation of feature annotation.</text>
</comment>
<accession>A0A9D4F625</accession>
<keyword evidence="3" id="KW-0677">Repeat</keyword>
<dbReference type="PROSITE" id="PS01187">
    <property type="entry name" value="EGF_CA"/>
    <property type="match status" value="1"/>
</dbReference>
<evidence type="ECO:0000256" key="1">
    <source>
        <dbReference type="ARBA" id="ARBA00022536"/>
    </source>
</evidence>
<dbReference type="GO" id="GO:0005509">
    <property type="term" value="F:calcium ion binding"/>
    <property type="evidence" value="ECO:0007669"/>
    <property type="project" value="InterPro"/>
</dbReference>
<dbReference type="PROSITE" id="PS00010">
    <property type="entry name" value="ASX_HYDROXYL"/>
    <property type="match status" value="2"/>
</dbReference>
<proteinExistence type="predicted"/>
<evidence type="ECO:0000259" key="8">
    <source>
        <dbReference type="PROSITE" id="PS50026"/>
    </source>
</evidence>
<dbReference type="EMBL" id="JAIWYP010000008">
    <property type="protein sequence ID" value="KAH3790500.1"/>
    <property type="molecule type" value="Genomic_DNA"/>
</dbReference>
<dbReference type="InterPro" id="IPR036364">
    <property type="entry name" value="SEA_dom_sf"/>
</dbReference>
<evidence type="ECO:0000313" key="9">
    <source>
        <dbReference type="EMBL" id="KAH3790500.1"/>
    </source>
</evidence>
<feature type="domain" description="EGF-like" evidence="8">
    <location>
        <begin position="209"/>
        <end position="247"/>
    </location>
</feature>
<evidence type="ECO:0000256" key="5">
    <source>
        <dbReference type="ARBA" id="ARBA00023180"/>
    </source>
</evidence>
<dbReference type="InterPro" id="IPR000152">
    <property type="entry name" value="EGF-type_Asp/Asn_hydroxyl_site"/>
</dbReference>
<evidence type="ECO:0000259" key="7">
    <source>
        <dbReference type="PROSITE" id="PS50024"/>
    </source>
</evidence>
<evidence type="ECO:0000256" key="4">
    <source>
        <dbReference type="ARBA" id="ARBA00023157"/>
    </source>
</evidence>
<dbReference type="Pfam" id="PF01390">
    <property type="entry name" value="SEA"/>
    <property type="match status" value="1"/>
</dbReference>
<keyword evidence="2" id="KW-0732">Signal</keyword>
<reference evidence="9" key="1">
    <citation type="journal article" date="2019" name="bioRxiv">
        <title>The Genome of the Zebra Mussel, Dreissena polymorpha: A Resource for Invasive Species Research.</title>
        <authorList>
            <person name="McCartney M.A."/>
            <person name="Auch B."/>
            <person name="Kono T."/>
            <person name="Mallez S."/>
            <person name="Zhang Y."/>
            <person name="Obille A."/>
            <person name="Becker A."/>
            <person name="Abrahante J.E."/>
            <person name="Garbe J."/>
            <person name="Badalamenti J.P."/>
            <person name="Herman A."/>
            <person name="Mangelson H."/>
            <person name="Liachko I."/>
            <person name="Sullivan S."/>
            <person name="Sone E.D."/>
            <person name="Koren S."/>
            <person name="Silverstein K.A.T."/>
            <person name="Beckman K.B."/>
            <person name="Gohl D.M."/>
        </authorList>
    </citation>
    <scope>NUCLEOTIDE SEQUENCE</scope>
    <source>
        <strain evidence="9">Duluth1</strain>
        <tissue evidence="9">Whole animal</tissue>
    </source>
</reference>
<evidence type="ECO:0000256" key="2">
    <source>
        <dbReference type="ARBA" id="ARBA00022729"/>
    </source>
</evidence>
<dbReference type="PROSITE" id="PS01186">
    <property type="entry name" value="EGF_2"/>
    <property type="match status" value="1"/>
</dbReference>
<dbReference type="SUPFAM" id="SSF82671">
    <property type="entry name" value="SEA domain"/>
    <property type="match status" value="2"/>
</dbReference>
<dbReference type="InterPro" id="IPR000082">
    <property type="entry name" value="SEA_dom"/>
</dbReference>
<organism evidence="9 10">
    <name type="scientific">Dreissena polymorpha</name>
    <name type="common">Zebra mussel</name>
    <name type="synonym">Mytilus polymorpha</name>
    <dbReference type="NCBI Taxonomy" id="45954"/>
    <lineage>
        <taxon>Eukaryota</taxon>
        <taxon>Metazoa</taxon>
        <taxon>Spiralia</taxon>
        <taxon>Lophotrochozoa</taxon>
        <taxon>Mollusca</taxon>
        <taxon>Bivalvia</taxon>
        <taxon>Autobranchia</taxon>
        <taxon>Heteroconchia</taxon>
        <taxon>Euheterodonta</taxon>
        <taxon>Imparidentia</taxon>
        <taxon>Neoheterodontei</taxon>
        <taxon>Myida</taxon>
        <taxon>Dreissenoidea</taxon>
        <taxon>Dreissenidae</taxon>
        <taxon>Dreissena</taxon>
    </lineage>
</organism>
<dbReference type="GO" id="GO:0005112">
    <property type="term" value="F:Notch binding"/>
    <property type="evidence" value="ECO:0007669"/>
    <property type="project" value="TreeGrafter"/>
</dbReference>